<gene>
    <name evidence="2" type="ORF">SAMN05216195_101220</name>
</gene>
<feature type="transmembrane region" description="Helical" evidence="1">
    <location>
        <begin position="158"/>
        <end position="181"/>
    </location>
</feature>
<sequence>MGPLLSTHSVAGDRRRVLGLVTVIVALVSAAMLALSFVIDLGGAERGLILALMPLLFCTGSAAVLLFKPGPPEVVELHEDGIVHVLGDVRRSWAWDQVRAVDIAEHSKAGCMIRFADGELLHISGLTENSHAIAAALTTRCLDARREPVRRRYKRRGAAVLGGVALVCGGVATWAVVAQLSGDPFKLAQPAVALAIPAVISLTLMIAVLVTGRR</sequence>
<name>A0A1H9AMU3_9PSEU</name>
<evidence type="ECO:0000313" key="3">
    <source>
        <dbReference type="Proteomes" id="UP000199028"/>
    </source>
</evidence>
<evidence type="ECO:0000313" key="2">
    <source>
        <dbReference type="EMBL" id="SEP77238.1"/>
    </source>
</evidence>
<feature type="transmembrane region" description="Helical" evidence="1">
    <location>
        <begin position="187"/>
        <end position="210"/>
    </location>
</feature>
<feature type="transmembrane region" description="Helical" evidence="1">
    <location>
        <begin position="47"/>
        <end position="67"/>
    </location>
</feature>
<evidence type="ECO:0008006" key="4">
    <source>
        <dbReference type="Google" id="ProtNLM"/>
    </source>
</evidence>
<feature type="transmembrane region" description="Helical" evidence="1">
    <location>
        <begin position="17"/>
        <end position="41"/>
    </location>
</feature>
<dbReference type="AlphaFoldDB" id="A0A1H9AMU3"/>
<reference evidence="3" key="1">
    <citation type="submission" date="2016-10" db="EMBL/GenBank/DDBJ databases">
        <authorList>
            <person name="Varghese N."/>
            <person name="Submissions S."/>
        </authorList>
    </citation>
    <scope>NUCLEOTIDE SEQUENCE [LARGE SCALE GENOMIC DNA]</scope>
    <source>
        <strain evidence="3">CGMCC 4.578</strain>
    </source>
</reference>
<keyword evidence="1" id="KW-0472">Membrane</keyword>
<keyword evidence="1" id="KW-0812">Transmembrane</keyword>
<proteinExistence type="predicted"/>
<accession>A0A1H9AMU3</accession>
<protein>
    <recommendedName>
        <fullName evidence="4">PH domain-containing protein</fullName>
    </recommendedName>
</protein>
<evidence type="ECO:0000256" key="1">
    <source>
        <dbReference type="SAM" id="Phobius"/>
    </source>
</evidence>
<dbReference type="OrthoDB" id="3700796at2"/>
<keyword evidence="1" id="KW-1133">Transmembrane helix</keyword>
<dbReference type="RefSeq" id="WP_090062477.1">
    <property type="nucleotide sequence ID" value="NZ_FOFT01000001.1"/>
</dbReference>
<organism evidence="2 3">
    <name type="scientific">Lentzea flaviverrucosa</name>
    <dbReference type="NCBI Taxonomy" id="200379"/>
    <lineage>
        <taxon>Bacteria</taxon>
        <taxon>Bacillati</taxon>
        <taxon>Actinomycetota</taxon>
        <taxon>Actinomycetes</taxon>
        <taxon>Pseudonocardiales</taxon>
        <taxon>Pseudonocardiaceae</taxon>
        <taxon>Lentzea</taxon>
    </lineage>
</organism>
<dbReference type="EMBL" id="FOFT01000001">
    <property type="protein sequence ID" value="SEP77238.1"/>
    <property type="molecule type" value="Genomic_DNA"/>
</dbReference>
<keyword evidence="3" id="KW-1185">Reference proteome</keyword>
<dbReference type="Proteomes" id="UP000199028">
    <property type="component" value="Unassembled WGS sequence"/>
</dbReference>